<feature type="region of interest" description="Disordered" evidence="1">
    <location>
        <begin position="49"/>
        <end position="69"/>
    </location>
</feature>
<keyword evidence="3" id="KW-1185">Reference proteome</keyword>
<sequence>MVVPVQVSLDPKSHVAVRVVDTDKDLAPLPRSGRRASSGAGLLQLKPTIRLPTSKGGEKKGDHGRLKASGRGSFKLRLGEWIDGLDAALVVNGQDKSSSVIVEDGLNKEAVSTVQWHKNTAFSTKSGH</sequence>
<protein>
    <submittedName>
        <fullName evidence="2">Uncharacterized protein</fullName>
    </submittedName>
</protein>
<organism evidence="2 3">
    <name type="scientific">Hibiscus sabdariffa</name>
    <name type="common">roselle</name>
    <dbReference type="NCBI Taxonomy" id="183260"/>
    <lineage>
        <taxon>Eukaryota</taxon>
        <taxon>Viridiplantae</taxon>
        <taxon>Streptophyta</taxon>
        <taxon>Embryophyta</taxon>
        <taxon>Tracheophyta</taxon>
        <taxon>Spermatophyta</taxon>
        <taxon>Magnoliopsida</taxon>
        <taxon>eudicotyledons</taxon>
        <taxon>Gunneridae</taxon>
        <taxon>Pentapetalae</taxon>
        <taxon>rosids</taxon>
        <taxon>malvids</taxon>
        <taxon>Malvales</taxon>
        <taxon>Malvaceae</taxon>
        <taxon>Malvoideae</taxon>
        <taxon>Hibiscus</taxon>
    </lineage>
</organism>
<accession>A0ABR2UB95</accession>
<name>A0ABR2UB95_9ROSI</name>
<feature type="compositionally biased region" description="Basic and acidic residues" evidence="1">
    <location>
        <begin position="56"/>
        <end position="65"/>
    </location>
</feature>
<reference evidence="2 3" key="1">
    <citation type="journal article" date="2024" name="G3 (Bethesda)">
        <title>Genome assembly of Hibiscus sabdariffa L. provides insights into metabolisms of medicinal natural products.</title>
        <authorList>
            <person name="Kim T."/>
        </authorList>
    </citation>
    <scope>NUCLEOTIDE SEQUENCE [LARGE SCALE GENOMIC DNA]</scope>
    <source>
        <strain evidence="2">TK-2024</strain>
        <tissue evidence="2">Old leaves</tissue>
    </source>
</reference>
<comment type="caution">
    <text evidence="2">The sequence shown here is derived from an EMBL/GenBank/DDBJ whole genome shotgun (WGS) entry which is preliminary data.</text>
</comment>
<gene>
    <name evidence="2" type="ORF">V6N11_052607</name>
</gene>
<proteinExistence type="predicted"/>
<dbReference type="EMBL" id="JBBPBN010000001">
    <property type="protein sequence ID" value="KAK9046729.1"/>
    <property type="molecule type" value="Genomic_DNA"/>
</dbReference>
<evidence type="ECO:0000313" key="2">
    <source>
        <dbReference type="EMBL" id="KAK9046729.1"/>
    </source>
</evidence>
<evidence type="ECO:0000313" key="3">
    <source>
        <dbReference type="Proteomes" id="UP001396334"/>
    </source>
</evidence>
<dbReference type="Proteomes" id="UP001396334">
    <property type="component" value="Unassembled WGS sequence"/>
</dbReference>
<evidence type="ECO:0000256" key="1">
    <source>
        <dbReference type="SAM" id="MobiDB-lite"/>
    </source>
</evidence>